<dbReference type="Proteomes" id="UP000269154">
    <property type="component" value="Unassembled WGS sequence"/>
</dbReference>
<dbReference type="RefSeq" id="WP_124145029.1">
    <property type="nucleotide sequence ID" value="NZ_CAWOKI010000062.1"/>
</dbReference>
<dbReference type="InterPro" id="IPR001179">
    <property type="entry name" value="PPIase_FKBP_dom"/>
</dbReference>
<keyword evidence="4 5" id="KW-0413">Isomerase</keyword>
<evidence type="ECO:0000256" key="4">
    <source>
        <dbReference type="ARBA" id="ARBA00023235"/>
    </source>
</evidence>
<dbReference type="InterPro" id="IPR046357">
    <property type="entry name" value="PPIase_dom_sf"/>
</dbReference>
<dbReference type="GO" id="GO:0003755">
    <property type="term" value="F:peptidyl-prolyl cis-trans isomerase activity"/>
    <property type="evidence" value="ECO:0007669"/>
    <property type="project" value="UniProtKB-UniRule"/>
</dbReference>
<dbReference type="FunFam" id="3.10.50.40:FF:000047">
    <property type="entry name" value="Peptidylprolyl isomerase"/>
    <property type="match status" value="1"/>
</dbReference>
<dbReference type="Pfam" id="PF00254">
    <property type="entry name" value="FKBP_C"/>
    <property type="match status" value="1"/>
</dbReference>
<organism evidence="8 9">
    <name type="scientific">Okeania hirsuta</name>
    <dbReference type="NCBI Taxonomy" id="1458930"/>
    <lineage>
        <taxon>Bacteria</taxon>
        <taxon>Bacillati</taxon>
        <taxon>Cyanobacteriota</taxon>
        <taxon>Cyanophyceae</taxon>
        <taxon>Oscillatoriophycideae</taxon>
        <taxon>Oscillatoriales</taxon>
        <taxon>Microcoleaceae</taxon>
        <taxon>Okeania</taxon>
    </lineage>
</organism>
<accession>A0A3N6P0B2</accession>
<feature type="domain" description="PPIase FKBP-type" evidence="7">
    <location>
        <begin position="84"/>
        <end position="172"/>
    </location>
</feature>
<evidence type="ECO:0000313" key="9">
    <source>
        <dbReference type="Proteomes" id="UP000269154"/>
    </source>
</evidence>
<name>A0A3N6P0B2_9CYAN</name>
<keyword evidence="9" id="KW-1185">Reference proteome</keyword>
<evidence type="ECO:0000259" key="7">
    <source>
        <dbReference type="PROSITE" id="PS50059"/>
    </source>
</evidence>
<dbReference type="Gene3D" id="3.10.50.40">
    <property type="match status" value="1"/>
</dbReference>
<comment type="similarity">
    <text evidence="2 6">Belongs to the FKBP-type PPIase family.</text>
</comment>
<gene>
    <name evidence="8" type="ORF">D5R40_13570</name>
</gene>
<comment type="catalytic activity">
    <reaction evidence="1 5 6">
        <text>[protein]-peptidylproline (omega=180) = [protein]-peptidylproline (omega=0)</text>
        <dbReference type="Rhea" id="RHEA:16237"/>
        <dbReference type="Rhea" id="RHEA-COMP:10747"/>
        <dbReference type="Rhea" id="RHEA-COMP:10748"/>
        <dbReference type="ChEBI" id="CHEBI:83833"/>
        <dbReference type="ChEBI" id="CHEBI:83834"/>
        <dbReference type="EC" id="5.2.1.8"/>
    </reaction>
</comment>
<reference evidence="8 9" key="1">
    <citation type="journal article" date="2018" name="ACS Chem. Biol.">
        <title>Ketoreductase domain dysfunction expands chemodiversity: malyngamide biosynthesis in the cyanobacterium Okeania hirsuta.</title>
        <authorList>
            <person name="Moss N.A."/>
            <person name="Leao T."/>
            <person name="Rankin M."/>
            <person name="McCullough T.M."/>
            <person name="Qu P."/>
            <person name="Korobeynikov A."/>
            <person name="Smith J.L."/>
            <person name="Gerwick L."/>
            <person name="Gerwick W.H."/>
        </authorList>
    </citation>
    <scope>NUCLEOTIDE SEQUENCE [LARGE SCALE GENOMIC DNA]</scope>
    <source>
        <strain evidence="8 9">PAB10Feb10-1</strain>
    </source>
</reference>
<dbReference type="PROSITE" id="PS50059">
    <property type="entry name" value="FKBP_PPIASE"/>
    <property type="match status" value="1"/>
</dbReference>
<dbReference type="EC" id="5.2.1.8" evidence="6"/>
<evidence type="ECO:0000256" key="6">
    <source>
        <dbReference type="RuleBase" id="RU003915"/>
    </source>
</evidence>
<protein>
    <recommendedName>
        <fullName evidence="6">Peptidyl-prolyl cis-trans isomerase</fullName>
        <ecNumber evidence="6">5.2.1.8</ecNumber>
    </recommendedName>
</protein>
<evidence type="ECO:0000313" key="8">
    <source>
        <dbReference type="EMBL" id="RQH43130.1"/>
    </source>
</evidence>
<evidence type="ECO:0000256" key="5">
    <source>
        <dbReference type="PROSITE-ProRule" id="PRU00277"/>
    </source>
</evidence>
<keyword evidence="3 5" id="KW-0697">Rotamase</keyword>
<evidence type="ECO:0000256" key="3">
    <source>
        <dbReference type="ARBA" id="ARBA00023110"/>
    </source>
</evidence>
<dbReference type="SUPFAM" id="SSF54534">
    <property type="entry name" value="FKBP-like"/>
    <property type="match status" value="1"/>
</dbReference>
<dbReference type="EMBL" id="RCBY01000066">
    <property type="protein sequence ID" value="RQH43130.1"/>
    <property type="molecule type" value="Genomic_DNA"/>
</dbReference>
<sequence>MRGIIISLAVVIFCGLVLIVAQITGSEKGAVASQNTPSTINSTEVQEQVAENIMTENNQETITTESGLKYVVLKEGDGATPQAGQTVVVHYTGTLQDGSKFDSSRDRNQPFQFQVGVGRVIKGWDEGVASMKVGERRKFTIPPELGYGASGAGGVIPPNATLIFDVELLRIAN</sequence>
<dbReference type="PANTHER" id="PTHR43811">
    <property type="entry name" value="FKBP-TYPE PEPTIDYL-PROLYL CIS-TRANS ISOMERASE FKPA"/>
    <property type="match status" value="1"/>
</dbReference>
<proteinExistence type="inferred from homology"/>
<evidence type="ECO:0000256" key="1">
    <source>
        <dbReference type="ARBA" id="ARBA00000971"/>
    </source>
</evidence>
<dbReference type="AlphaFoldDB" id="A0A3N6P0B2"/>
<dbReference type="PANTHER" id="PTHR43811:SF19">
    <property type="entry name" value="39 KDA FK506-BINDING NUCLEAR PROTEIN"/>
    <property type="match status" value="1"/>
</dbReference>
<comment type="caution">
    <text evidence="8">The sequence shown here is derived from an EMBL/GenBank/DDBJ whole genome shotgun (WGS) entry which is preliminary data.</text>
</comment>
<evidence type="ECO:0000256" key="2">
    <source>
        <dbReference type="ARBA" id="ARBA00006577"/>
    </source>
</evidence>
<dbReference type="OrthoDB" id="280278at2"/>